<name>A0A2N0HKZ8_9SPHN</name>
<protein>
    <submittedName>
        <fullName evidence="1">Uncharacterized protein</fullName>
    </submittedName>
</protein>
<evidence type="ECO:0000313" key="1">
    <source>
        <dbReference type="EMBL" id="PKB19643.1"/>
    </source>
</evidence>
<organism evidence="1 2">
    <name type="scientific">Novosphingobium kunmingense</name>
    <dbReference type="NCBI Taxonomy" id="1211806"/>
    <lineage>
        <taxon>Bacteria</taxon>
        <taxon>Pseudomonadati</taxon>
        <taxon>Pseudomonadota</taxon>
        <taxon>Alphaproteobacteria</taxon>
        <taxon>Sphingomonadales</taxon>
        <taxon>Sphingomonadaceae</taxon>
        <taxon>Novosphingobium</taxon>
    </lineage>
</organism>
<accession>A0A2N0HKZ8</accession>
<sequence>MYRAGFAMRPGADDMACELLSAAAAMPWAAVQMLQGMGADRHLIARLSGAGDLGVARVELSGNGATWTPGGATQRLLIGVRDADGELIDVAALASHCRDEWALRTGDGWALGLDMLAQAEQARDEAQAAASPAKPPRAVRLRLFADPFDWMGAGGAGLCVLDWGLPALTALRALGERVTLTVEAGAQERLRQLLAHGGLPRVEAAHQARGLAA</sequence>
<dbReference type="Proteomes" id="UP000232587">
    <property type="component" value="Unassembled WGS sequence"/>
</dbReference>
<reference evidence="1 2" key="1">
    <citation type="submission" date="2017-11" db="EMBL/GenBank/DDBJ databases">
        <title>Genomic Encyclopedia of Type Strains, Phase III (KMG-III): the genomes of soil and plant-associated and newly described type strains.</title>
        <authorList>
            <person name="Whitman W."/>
        </authorList>
    </citation>
    <scope>NUCLEOTIDE SEQUENCE [LARGE SCALE GENOMIC DNA]</scope>
    <source>
        <strain evidence="1 2">CGMCC 1.12274</strain>
    </source>
</reference>
<keyword evidence="2" id="KW-1185">Reference proteome</keyword>
<proteinExistence type="predicted"/>
<dbReference type="AlphaFoldDB" id="A0A2N0HKZ8"/>
<gene>
    <name evidence="1" type="ORF">B0I00_1883</name>
</gene>
<comment type="caution">
    <text evidence="1">The sequence shown here is derived from an EMBL/GenBank/DDBJ whole genome shotgun (WGS) entry which is preliminary data.</text>
</comment>
<dbReference type="EMBL" id="PHUF01000003">
    <property type="protein sequence ID" value="PKB19643.1"/>
    <property type="molecule type" value="Genomic_DNA"/>
</dbReference>
<evidence type="ECO:0000313" key="2">
    <source>
        <dbReference type="Proteomes" id="UP000232587"/>
    </source>
</evidence>